<dbReference type="Proteomes" id="UP000724874">
    <property type="component" value="Unassembled WGS sequence"/>
</dbReference>
<keyword evidence="6" id="KW-0805">Transcription regulation</keyword>
<evidence type="ECO:0000256" key="4">
    <source>
        <dbReference type="ARBA" id="ARBA00022771"/>
    </source>
</evidence>
<dbReference type="GO" id="GO:0000978">
    <property type="term" value="F:RNA polymerase II cis-regulatory region sequence-specific DNA binding"/>
    <property type="evidence" value="ECO:0007669"/>
    <property type="project" value="TreeGrafter"/>
</dbReference>
<feature type="domain" description="C2H2-type" evidence="12">
    <location>
        <begin position="378"/>
        <end position="406"/>
    </location>
</feature>
<accession>A0A9P5NZ38</accession>
<name>A0A9P5NZ38_GYMJU</name>
<feature type="compositionally biased region" description="Low complexity" evidence="11">
    <location>
        <begin position="317"/>
        <end position="326"/>
    </location>
</feature>
<dbReference type="InterPro" id="IPR013087">
    <property type="entry name" value="Znf_C2H2_type"/>
</dbReference>
<dbReference type="InterPro" id="IPR050329">
    <property type="entry name" value="GLI_C2H2-zinc-finger"/>
</dbReference>
<evidence type="ECO:0000256" key="10">
    <source>
        <dbReference type="PROSITE-ProRule" id="PRU00042"/>
    </source>
</evidence>
<evidence type="ECO:0000313" key="13">
    <source>
        <dbReference type="EMBL" id="KAF8909373.1"/>
    </source>
</evidence>
<evidence type="ECO:0000256" key="9">
    <source>
        <dbReference type="ARBA" id="ARBA00023242"/>
    </source>
</evidence>
<keyword evidence="8" id="KW-0804">Transcription</keyword>
<keyword evidence="14" id="KW-1185">Reference proteome</keyword>
<dbReference type="FunFam" id="3.30.160.60:FF:000446">
    <property type="entry name" value="Zinc finger protein"/>
    <property type="match status" value="1"/>
</dbReference>
<sequence length="530" mass="58753">MPLPFGAKLTYKPLFQPNSPCPDCPPDPSLCSPSNELTAQCTDQCVVIACTDPNHAESVCNSGGSDTHCDAVCKEGEECEDCHGFDSILQCCEDYHPYNIEPTRPLFQHPIDMSWTGSFDDLWCSCNQHSTAVSSRVASSERNNEPSTQAHFNIDRGPTPFSSKPTQHFHHNSFHISGFIPPVQSPPEIPPSTSCLWDSCQGSFPSMSELVGHVNSHLLDFLPHNADGSVPYQSDGPASMSCLWGDCNSSYSSWPSDFDLLAQHLLNDHLGITSPFPDPQQLPNSPTNQLMIPSVPTFEVVSQTHASDLDPPIFNDSSSSSKSRSSTPIAKSDTSSSELIECRWKDCGKYFNSCDELTLHINTDHIGGGKAHYECFWDQCPRNGNQGFQSKQKISRHVQSHTGHRPFQCNICHQNFSEAATLQQHIRRHTQEKPYVCDFPGCGKSFAITGALTIHKRTHNGDKPFKCTYCDRGFAESSNLSKHLRTHTGARPYTCMEPGCSKSFARPDQLNRHKAVHRKQVRGITRTALQ</sequence>
<feature type="domain" description="C2H2-type" evidence="12">
    <location>
        <begin position="407"/>
        <end position="434"/>
    </location>
</feature>
<evidence type="ECO:0000256" key="7">
    <source>
        <dbReference type="ARBA" id="ARBA00023125"/>
    </source>
</evidence>
<dbReference type="EMBL" id="JADNYJ010000009">
    <property type="protein sequence ID" value="KAF8909373.1"/>
    <property type="molecule type" value="Genomic_DNA"/>
</dbReference>
<dbReference type="FunFam" id="3.30.160.60:FF:000072">
    <property type="entry name" value="zinc finger protein 143 isoform X1"/>
    <property type="match status" value="1"/>
</dbReference>
<dbReference type="Pfam" id="PF00096">
    <property type="entry name" value="zf-C2H2"/>
    <property type="match status" value="5"/>
</dbReference>
<evidence type="ECO:0000256" key="5">
    <source>
        <dbReference type="ARBA" id="ARBA00022833"/>
    </source>
</evidence>
<proteinExistence type="predicted"/>
<organism evidence="13 14">
    <name type="scientific">Gymnopilus junonius</name>
    <name type="common">Spectacular rustgill mushroom</name>
    <name type="synonym">Gymnopilus spectabilis subsp. junonius</name>
    <dbReference type="NCBI Taxonomy" id="109634"/>
    <lineage>
        <taxon>Eukaryota</taxon>
        <taxon>Fungi</taxon>
        <taxon>Dikarya</taxon>
        <taxon>Basidiomycota</taxon>
        <taxon>Agaricomycotina</taxon>
        <taxon>Agaricomycetes</taxon>
        <taxon>Agaricomycetidae</taxon>
        <taxon>Agaricales</taxon>
        <taxon>Agaricineae</taxon>
        <taxon>Hymenogastraceae</taxon>
        <taxon>Gymnopilus</taxon>
    </lineage>
</organism>
<keyword evidence="4 10" id="KW-0863">Zinc-finger</keyword>
<keyword evidence="9" id="KW-0539">Nucleus</keyword>
<feature type="domain" description="C2H2-type" evidence="12">
    <location>
        <begin position="465"/>
        <end position="492"/>
    </location>
</feature>
<evidence type="ECO:0000256" key="11">
    <source>
        <dbReference type="SAM" id="MobiDB-lite"/>
    </source>
</evidence>
<dbReference type="OrthoDB" id="3437960at2759"/>
<dbReference type="GO" id="GO:0008270">
    <property type="term" value="F:zinc ion binding"/>
    <property type="evidence" value="ECO:0007669"/>
    <property type="project" value="UniProtKB-KW"/>
</dbReference>
<dbReference type="AlphaFoldDB" id="A0A9P5NZ38"/>
<dbReference type="FunFam" id="3.30.160.60:FF:000125">
    <property type="entry name" value="Putative zinc finger protein 143"/>
    <property type="match status" value="1"/>
</dbReference>
<evidence type="ECO:0000256" key="3">
    <source>
        <dbReference type="ARBA" id="ARBA00022737"/>
    </source>
</evidence>
<keyword evidence="2" id="KW-0479">Metal-binding</keyword>
<dbReference type="Gene3D" id="3.30.160.60">
    <property type="entry name" value="Classic Zinc Finger"/>
    <property type="match status" value="7"/>
</dbReference>
<evidence type="ECO:0000256" key="2">
    <source>
        <dbReference type="ARBA" id="ARBA00022723"/>
    </source>
</evidence>
<evidence type="ECO:0000259" key="12">
    <source>
        <dbReference type="PROSITE" id="PS50157"/>
    </source>
</evidence>
<keyword evidence="5" id="KW-0862">Zinc</keyword>
<evidence type="ECO:0000256" key="1">
    <source>
        <dbReference type="ARBA" id="ARBA00004123"/>
    </source>
</evidence>
<dbReference type="PROSITE" id="PS00028">
    <property type="entry name" value="ZINC_FINGER_C2H2_1"/>
    <property type="match status" value="6"/>
</dbReference>
<dbReference type="PROSITE" id="PS50157">
    <property type="entry name" value="ZINC_FINGER_C2H2_2"/>
    <property type="match status" value="6"/>
</dbReference>
<dbReference type="GO" id="GO:0000981">
    <property type="term" value="F:DNA-binding transcription factor activity, RNA polymerase II-specific"/>
    <property type="evidence" value="ECO:0007669"/>
    <property type="project" value="UniProtKB-ARBA"/>
</dbReference>
<protein>
    <recommendedName>
        <fullName evidence="12">C2H2-type domain-containing protein</fullName>
    </recommendedName>
</protein>
<dbReference type="InterPro" id="IPR036236">
    <property type="entry name" value="Znf_C2H2_sf"/>
</dbReference>
<gene>
    <name evidence="13" type="ORF">CPB84DRAFT_1673452</name>
</gene>
<feature type="domain" description="C2H2-type" evidence="12">
    <location>
        <begin position="435"/>
        <end position="464"/>
    </location>
</feature>
<feature type="domain" description="C2H2-type" evidence="12">
    <location>
        <begin position="493"/>
        <end position="522"/>
    </location>
</feature>
<keyword evidence="3" id="KW-0677">Repeat</keyword>
<dbReference type="PANTHER" id="PTHR19818">
    <property type="entry name" value="ZINC FINGER PROTEIN ZIC AND GLI"/>
    <property type="match status" value="1"/>
</dbReference>
<dbReference type="GO" id="GO:0005634">
    <property type="term" value="C:nucleus"/>
    <property type="evidence" value="ECO:0007669"/>
    <property type="project" value="UniProtKB-SubCell"/>
</dbReference>
<feature type="domain" description="C2H2-type" evidence="12">
    <location>
        <begin position="340"/>
        <end position="370"/>
    </location>
</feature>
<comment type="subcellular location">
    <subcellularLocation>
        <location evidence="1">Nucleus</location>
    </subcellularLocation>
</comment>
<feature type="region of interest" description="Disordered" evidence="11">
    <location>
        <begin position="136"/>
        <end position="155"/>
    </location>
</feature>
<feature type="region of interest" description="Disordered" evidence="11">
    <location>
        <begin position="307"/>
        <end position="332"/>
    </location>
</feature>
<feature type="compositionally biased region" description="Polar residues" evidence="11">
    <location>
        <begin position="136"/>
        <end position="151"/>
    </location>
</feature>
<comment type="caution">
    <text evidence="13">The sequence shown here is derived from an EMBL/GenBank/DDBJ whole genome shotgun (WGS) entry which is preliminary data.</text>
</comment>
<evidence type="ECO:0000256" key="6">
    <source>
        <dbReference type="ARBA" id="ARBA00023015"/>
    </source>
</evidence>
<reference evidence="13" key="1">
    <citation type="submission" date="2020-11" db="EMBL/GenBank/DDBJ databases">
        <authorList>
            <consortium name="DOE Joint Genome Institute"/>
            <person name="Ahrendt S."/>
            <person name="Riley R."/>
            <person name="Andreopoulos W."/>
            <person name="LaButti K."/>
            <person name="Pangilinan J."/>
            <person name="Ruiz-duenas F.J."/>
            <person name="Barrasa J.M."/>
            <person name="Sanchez-Garcia M."/>
            <person name="Camarero S."/>
            <person name="Miyauchi S."/>
            <person name="Serrano A."/>
            <person name="Linde D."/>
            <person name="Babiker R."/>
            <person name="Drula E."/>
            <person name="Ayuso-Fernandez I."/>
            <person name="Pacheco R."/>
            <person name="Padilla G."/>
            <person name="Ferreira P."/>
            <person name="Barriuso J."/>
            <person name="Kellner H."/>
            <person name="Castanera R."/>
            <person name="Alfaro M."/>
            <person name="Ramirez L."/>
            <person name="Pisabarro A.G."/>
            <person name="Kuo A."/>
            <person name="Tritt A."/>
            <person name="Lipzen A."/>
            <person name="He G."/>
            <person name="Yan M."/>
            <person name="Ng V."/>
            <person name="Cullen D."/>
            <person name="Martin F."/>
            <person name="Rosso M.-N."/>
            <person name="Henrissat B."/>
            <person name="Hibbett D."/>
            <person name="Martinez A.T."/>
            <person name="Grigoriev I.V."/>
        </authorList>
    </citation>
    <scope>NUCLEOTIDE SEQUENCE</scope>
    <source>
        <strain evidence="13">AH 44721</strain>
    </source>
</reference>
<dbReference type="GO" id="GO:0045944">
    <property type="term" value="P:positive regulation of transcription by RNA polymerase II"/>
    <property type="evidence" value="ECO:0007669"/>
    <property type="project" value="UniProtKB-ARBA"/>
</dbReference>
<dbReference type="PANTHER" id="PTHR19818:SF139">
    <property type="entry name" value="PAIR-RULE PROTEIN ODD-PAIRED"/>
    <property type="match status" value="1"/>
</dbReference>
<keyword evidence="7" id="KW-0238">DNA-binding</keyword>
<dbReference type="FunFam" id="3.30.160.60:FF:000325">
    <property type="entry name" value="ZFP90 zinc finger protein"/>
    <property type="match status" value="1"/>
</dbReference>
<dbReference type="SMART" id="SM00355">
    <property type="entry name" value="ZnF_C2H2"/>
    <property type="match status" value="7"/>
</dbReference>
<dbReference type="SUPFAM" id="SSF57667">
    <property type="entry name" value="beta-beta-alpha zinc fingers"/>
    <property type="match status" value="4"/>
</dbReference>
<evidence type="ECO:0000313" key="14">
    <source>
        <dbReference type="Proteomes" id="UP000724874"/>
    </source>
</evidence>
<evidence type="ECO:0000256" key="8">
    <source>
        <dbReference type="ARBA" id="ARBA00023163"/>
    </source>
</evidence>